<feature type="domain" description="Integrase catalytic" evidence="6">
    <location>
        <begin position="708"/>
        <end position="873"/>
    </location>
</feature>
<keyword evidence="2" id="KW-0479">Metal-binding</keyword>
<dbReference type="Pfam" id="PF14223">
    <property type="entry name" value="Retrotran_gag_2"/>
    <property type="match status" value="1"/>
</dbReference>
<dbReference type="EMBL" id="CAMAPF010000936">
    <property type="protein sequence ID" value="CAH9125340.1"/>
    <property type="molecule type" value="Genomic_DNA"/>
</dbReference>
<keyword evidence="8" id="KW-1185">Reference proteome</keyword>
<evidence type="ECO:0000256" key="3">
    <source>
        <dbReference type="ARBA" id="ARBA00022750"/>
    </source>
</evidence>
<feature type="compositionally biased region" description="Polar residues" evidence="5">
    <location>
        <begin position="1029"/>
        <end position="1057"/>
    </location>
</feature>
<dbReference type="Pfam" id="PF25597">
    <property type="entry name" value="SH3_retrovirus"/>
    <property type="match status" value="1"/>
</dbReference>
<evidence type="ECO:0000259" key="6">
    <source>
        <dbReference type="PROSITE" id="PS50994"/>
    </source>
</evidence>
<dbReference type="InterPro" id="IPR054722">
    <property type="entry name" value="PolX-like_BBD"/>
</dbReference>
<dbReference type="GO" id="GO:0006508">
    <property type="term" value="P:proteolysis"/>
    <property type="evidence" value="ECO:0007669"/>
    <property type="project" value="UniProtKB-KW"/>
</dbReference>
<dbReference type="InterPro" id="IPR025724">
    <property type="entry name" value="GAG-pre-integrase_dom"/>
</dbReference>
<dbReference type="GO" id="GO:0015074">
    <property type="term" value="P:DNA integration"/>
    <property type="evidence" value="ECO:0007669"/>
    <property type="project" value="InterPro"/>
</dbReference>
<dbReference type="SUPFAM" id="SSF53098">
    <property type="entry name" value="Ribonuclease H-like"/>
    <property type="match status" value="1"/>
</dbReference>
<dbReference type="PROSITE" id="PS50994">
    <property type="entry name" value="INTEGRASE"/>
    <property type="match status" value="1"/>
</dbReference>
<dbReference type="Pfam" id="PF22936">
    <property type="entry name" value="Pol_BBD"/>
    <property type="match status" value="1"/>
</dbReference>
<dbReference type="GO" id="GO:0003676">
    <property type="term" value="F:nucleic acid binding"/>
    <property type="evidence" value="ECO:0007669"/>
    <property type="project" value="InterPro"/>
</dbReference>
<dbReference type="Pfam" id="PF00665">
    <property type="entry name" value="rve"/>
    <property type="match status" value="1"/>
</dbReference>
<evidence type="ECO:0000313" key="8">
    <source>
        <dbReference type="Proteomes" id="UP001152523"/>
    </source>
</evidence>
<evidence type="ECO:0000256" key="1">
    <source>
        <dbReference type="ARBA" id="ARBA00022670"/>
    </source>
</evidence>
<dbReference type="SUPFAM" id="SSF56672">
    <property type="entry name" value="DNA/RNA polymerases"/>
    <property type="match status" value="1"/>
</dbReference>
<name>A0AAV0END1_9ASTE</name>
<comment type="caution">
    <text evidence="7">The sequence shown here is derived from an EMBL/GenBank/DDBJ whole genome shotgun (WGS) entry which is preliminary data.</text>
</comment>
<feature type="compositionally biased region" description="Low complexity" evidence="5">
    <location>
        <begin position="402"/>
        <end position="431"/>
    </location>
</feature>
<feature type="region of interest" description="Disordered" evidence="5">
    <location>
        <begin position="369"/>
        <end position="448"/>
    </location>
</feature>
<dbReference type="Pfam" id="PF07727">
    <property type="entry name" value="RVT_2"/>
    <property type="match status" value="1"/>
</dbReference>
<dbReference type="InterPro" id="IPR013103">
    <property type="entry name" value="RVT_2"/>
</dbReference>
<sequence length="1323" mass="145679">MSSEALHTSAASHTSVAAMVSSAVSSFSSSTTAPVSSAFTAAAVTNTSAAVSLTAPPQVSSSQTEPLLQQVSSPNVAEFPGTYSLFQNIPPLFPWQPPAVSNIPGIFSTPTPTVTPQPHSSLGYFGSTFSGTPGLSRPAEQSLFQSPMAAIAQSISPANNVTQIVTIKLKEVEDYITWRTQFESFLVSQGVFNFLDGSTPVPPMYTVDFNNRQIINPDYHHWLRVDQTIRSWIFATLTRDVLIDVHELKHSFEIWERLQNRFRSASLARSMTLRRLLSNMKKKENQSMEAYLREIHLLVGELAAINSPVSHKEVLQTTLMGLGPEYESTMGTISLFPDNFPPDILHRSLLEAEQRVLYLRQQTAPPAYQAFGVQERGNASRGGRGGRGRGGRGRTGRGRGRGNYQYGQQPYYGQGQQPLSQGQQVGSQPGQLHHPPGSGQPHGAQQQLRPPTVLSTLNTNAILFCGPNVKSAGSPSAEGILGAIPPPVVCQICFSAGHSALHCPSRFSQPSAPALLTGPANEALWYPDTGASAHMTPSEGILTNKSTYTGPTIVSVANGANLPIKHVGDISLTSSGRPLLLKSVYHVANIKFNLISIQKLCADKNCVAIFDKNSFFVKDKISGAVLLRATTNGHLYPLSLSPPSTQALSSVLTTGPVWHRRLGHCGENILRTLSTQKRICNSSSFSHDCISCRLGKSQRLPFSDANHTTSSPLQLIHSDVWQSPVLSNLGFKYYVCFIDDFSRFTWIYPLRAKTEVFDQFKIFKTLVENLFNSRIKNFQSDGGGEFVNSTMQQFFNSHGIYFQKSCPHTPQQNGVVERKHRHLLELTRTMLIEASLPSCFWVDAIFTAAYIINRLPTPTLSGLSPYEKLFQKPPDYTFLRVFGCACFPNISATSSNKLSPRSVQCVFLGYASGYKGYRCLNPTTGKIYISRHVRFHKNVFPFTTLISSASTSSSSDHPTSPELPFSSWNNFSFSPHLTSRPSMSLEHTETRSPHLPVHHTSSATSPLMSEKSACHITPPTPIPLFLDSAQPSTPLSTQNSAQTPSSSPPVASNFPSTISPPSPVHNPVSLPPSTPPISTTNHDLDIVPEPPPISIANVHPMQTRAKSGIFKPKPVFNLNTVVISPDPTCFSAANKQLIWRQAMAEEFNALIANHTWDLVPFDNSKSIVGSKWIYKTKYLSDGSIERHKARLVAQGFNQQAGVDFSETFSPVIKPTTVRTVLTLAISFGWVMRQLDVKNAFLHGHLTEEVYMRQPRGFIHPQYPHHLCRLRKAIYGLKQAPRAWFHRFSSFLLSHNFLCSKSDNSLFIYRQGPSFIYLFIIICG</sequence>
<feature type="compositionally biased region" description="Basic residues" evidence="5">
    <location>
        <begin position="384"/>
        <end position="400"/>
    </location>
</feature>
<gene>
    <name evidence="7" type="ORF">CEPIT_LOCUS26684</name>
</gene>
<dbReference type="InterPro" id="IPR039537">
    <property type="entry name" value="Retrotran_Ty1/copia-like"/>
</dbReference>
<reference evidence="7" key="1">
    <citation type="submission" date="2022-07" db="EMBL/GenBank/DDBJ databases">
        <authorList>
            <person name="Macas J."/>
            <person name="Novak P."/>
            <person name="Neumann P."/>
        </authorList>
    </citation>
    <scope>NUCLEOTIDE SEQUENCE</scope>
</reference>
<dbReference type="PANTHER" id="PTHR42648:SF26">
    <property type="entry name" value="INTEGRASE CATALYTIC DOMAIN-CONTAINING PROTEIN"/>
    <property type="match status" value="1"/>
</dbReference>
<evidence type="ECO:0000256" key="4">
    <source>
        <dbReference type="ARBA" id="ARBA00022801"/>
    </source>
</evidence>
<dbReference type="InterPro" id="IPR043502">
    <property type="entry name" value="DNA/RNA_pol_sf"/>
</dbReference>
<protein>
    <recommendedName>
        <fullName evidence="6">Integrase catalytic domain-containing protein</fullName>
    </recommendedName>
</protein>
<dbReference type="InterPro" id="IPR012337">
    <property type="entry name" value="RNaseH-like_sf"/>
</dbReference>
<organism evidence="7 8">
    <name type="scientific">Cuscuta epithymum</name>
    <dbReference type="NCBI Taxonomy" id="186058"/>
    <lineage>
        <taxon>Eukaryota</taxon>
        <taxon>Viridiplantae</taxon>
        <taxon>Streptophyta</taxon>
        <taxon>Embryophyta</taxon>
        <taxon>Tracheophyta</taxon>
        <taxon>Spermatophyta</taxon>
        <taxon>Magnoliopsida</taxon>
        <taxon>eudicotyledons</taxon>
        <taxon>Gunneridae</taxon>
        <taxon>Pentapetalae</taxon>
        <taxon>asterids</taxon>
        <taxon>lamiids</taxon>
        <taxon>Solanales</taxon>
        <taxon>Convolvulaceae</taxon>
        <taxon>Cuscuteae</taxon>
        <taxon>Cuscuta</taxon>
        <taxon>Cuscuta subgen. Cuscuta</taxon>
    </lineage>
</organism>
<dbReference type="GO" id="GO:0046872">
    <property type="term" value="F:metal ion binding"/>
    <property type="evidence" value="ECO:0007669"/>
    <property type="project" value="UniProtKB-KW"/>
</dbReference>
<evidence type="ECO:0000256" key="2">
    <source>
        <dbReference type="ARBA" id="ARBA00022723"/>
    </source>
</evidence>
<dbReference type="Proteomes" id="UP001152523">
    <property type="component" value="Unassembled WGS sequence"/>
</dbReference>
<dbReference type="Pfam" id="PF13976">
    <property type="entry name" value="gag_pre-integrs"/>
    <property type="match status" value="1"/>
</dbReference>
<evidence type="ECO:0000313" key="7">
    <source>
        <dbReference type="EMBL" id="CAH9125340.1"/>
    </source>
</evidence>
<dbReference type="InterPro" id="IPR057670">
    <property type="entry name" value="SH3_retrovirus"/>
</dbReference>
<keyword evidence="1" id="KW-0645">Protease</keyword>
<proteinExistence type="predicted"/>
<feature type="region of interest" description="Disordered" evidence="5">
    <location>
        <begin position="979"/>
        <end position="1081"/>
    </location>
</feature>
<dbReference type="GO" id="GO:0004190">
    <property type="term" value="F:aspartic-type endopeptidase activity"/>
    <property type="evidence" value="ECO:0007669"/>
    <property type="project" value="UniProtKB-KW"/>
</dbReference>
<feature type="compositionally biased region" description="Pro residues" evidence="5">
    <location>
        <begin position="1058"/>
        <end position="1075"/>
    </location>
</feature>
<accession>A0AAV0END1</accession>
<dbReference type="Gene3D" id="3.30.420.10">
    <property type="entry name" value="Ribonuclease H-like superfamily/Ribonuclease H"/>
    <property type="match status" value="1"/>
</dbReference>
<dbReference type="InterPro" id="IPR001584">
    <property type="entry name" value="Integrase_cat-core"/>
</dbReference>
<evidence type="ECO:0000256" key="5">
    <source>
        <dbReference type="SAM" id="MobiDB-lite"/>
    </source>
</evidence>
<keyword evidence="3" id="KW-0064">Aspartyl protease</keyword>
<keyword evidence="4" id="KW-0378">Hydrolase</keyword>
<dbReference type="PANTHER" id="PTHR42648">
    <property type="entry name" value="TRANSPOSASE, PUTATIVE-RELATED"/>
    <property type="match status" value="1"/>
</dbReference>
<dbReference type="InterPro" id="IPR036397">
    <property type="entry name" value="RNaseH_sf"/>
</dbReference>